<keyword evidence="8" id="KW-0479">Metal-binding</keyword>
<keyword evidence="8" id="KW-0464">Manganese</keyword>
<dbReference type="PRINTS" id="PR00481">
    <property type="entry name" value="LAMNOPPTDASE"/>
</dbReference>
<keyword evidence="11" id="KW-1185">Reference proteome</keyword>
<feature type="binding site" evidence="8">
    <location>
        <position position="295"/>
    </location>
    <ligand>
        <name>Mn(2+)</name>
        <dbReference type="ChEBI" id="CHEBI:29035"/>
        <label>2</label>
    </ligand>
</feature>
<dbReference type="SUPFAM" id="SSF52949">
    <property type="entry name" value="Macro domain-like"/>
    <property type="match status" value="1"/>
</dbReference>
<dbReference type="EC" id="3.4.11.10" evidence="8"/>
<dbReference type="EC" id="3.4.11.1" evidence="8"/>
<dbReference type="InterPro" id="IPR011356">
    <property type="entry name" value="Leucine_aapep/pepB"/>
</dbReference>
<keyword evidence="5 8" id="KW-0645">Protease</keyword>
<evidence type="ECO:0000259" key="9">
    <source>
        <dbReference type="PROSITE" id="PS00631"/>
    </source>
</evidence>
<accession>A0A7Y9RYX8</accession>
<feature type="binding site" evidence="8">
    <location>
        <position position="318"/>
    </location>
    <ligand>
        <name>Mn(2+)</name>
        <dbReference type="ChEBI" id="CHEBI:29035"/>
        <label>2</label>
    </ligand>
</feature>
<evidence type="ECO:0000256" key="8">
    <source>
        <dbReference type="HAMAP-Rule" id="MF_00181"/>
    </source>
</evidence>
<feature type="active site" evidence="8">
    <location>
        <position position="307"/>
    </location>
</feature>
<comment type="cofactor">
    <cofactor evidence="8">
        <name>Mn(2+)</name>
        <dbReference type="ChEBI" id="CHEBI:29035"/>
    </cofactor>
    <text evidence="8">Binds 2 manganese ions per subunit.</text>
</comment>
<evidence type="ECO:0000256" key="7">
    <source>
        <dbReference type="ARBA" id="ARBA00049972"/>
    </source>
</evidence>
<dbReference type="PANTHER" id="PTHR11963">
    <property type="entry name" value="LEUCINE AMINOPEPTIDASE-RELATED"/>
    <property type="match status" value="1"/>
</dbReference>
<organism evidence="10 11">
    <name type="scientific">Nocardioides perillae</name>
    <dbReference type="NCBI Taxonomy" id="1119534"/>
    <lineage>
        <taxon>Bacteria</taxon>
        <taxon>Bacillati</taxon>
        <taxon>Actinomycetota</taxon>
        <taxon>Actinomycetes</taxon>
        <taxon>Propionibacteriales</taxon>
        <taxon>Nocardioidaceae</taxon>
        <taxon>Nocardioides</taxon>
    </lineage>
</organism>
<dbReference type="Gene3D" id="3.40.220.10">
    <property type="entry name" value="Leucine Aminopeptidase, subunit E, domain 1"/>
    <property type="match status" value="1"/>
</dbReference>
<evidence type="ECO:0000256" key="5">
    <source>
        <dbReference type="ARBA" id="ARBA00022670"/>
    </source>
</evidence>
<dbReference type="SUPFAM" id="SSF53187">
    <property type="entry name" value="Zn-dependent exopeptidases"/>
    <property type="match status" value="1"/>
</dbReference>
<dbReference type="Pfam" id="PF02789">
    <property type="entry name" value="Peptidase_M17_N"/>
    <property type="match status" value="1"/>
</dbReference>
<keyword evidence="4 8" id="KW-0031">Aminopeptidase</keyword>
<dbReference type="Gene3D" id="3.40.630.10">
    <property type="entry name" value="Zn peptidases"/>
    <property type="match status" value="1"/>
</dbReference>
<evidence type="ECO:0000256" key="2">
    <source>
        <dbReference type="ARBA" id="ARBA00000967"/>
    </source>
</evidence>
<keyword evidence="6 8" id="KW-0378">Hydrolase</keyword>
<feature type="active site" evidence="8">
    <location>
        <position position="381"/>
    </location>
</feature>
<feature type="domain" description="Cytosol aminopeptidase" evidence="9">
    <location>
        <begin position="375"/>
        <end position="382"/>
    </location>
</feature>
<gene>
    <name evidence="8" type="primary">pepA</name>
    <name evidence="10" type="ORF">BJ989_002983</name>
</gene>
<dbReference type="AlphaFoldDB" id="A0A7Y9RYX8"/>
<dbReference type="InterPro" id="IPR043472">
    <property type="entry name" value="Macro_dom-like"/>
</dbReference>
<feature type="binding site" evidence="8">
    <location>
        <position position="379"/>
    </location>
    <ligand>
        <name>Mn(2+)</name>
        <dbReference type="ChEBI" id="CHEBI:29035"/>
        <label>2</label>
    </ligand>
</feature>
<comment type="function">
    <text evidence="7 8">Presumably involved in the processing and regular turnover of intracellular proteins. Catalyzes the removal of unsubstituted N-terminal amino acids from various peptides.</text>
</comment>
<evidence type="ECO:0000313" key="10">
    <source>
        <dbReference type="EMBL" id="NYG56679.1"/>
    </source>
</evidence>
<feature type="binding site" evidence="8">
    <location>
        <position position="379"/>
    </location>
    <ligand>
        <name>Mn(2+)</name>
        <dbReference type="ChEBI" id="CHEBI:29035"/>
        <label>1</label>
    </ligand>
</feature>
<dbReference type="PANTHER" id="PTHR11963:SF23">
    <property type="entry name" value="CYTOSOL AMINOPEPTIDASE"/>
    <property type="match status" value="1"/>
</dbReference>
<evidence type="ECO:0000256" key="4">
    <source>
        <dbReference type="ARBA" id="ARBA00022438"/>
    </source>
</evidence>
<dbReference type="RefSeq" id="WP_343049409.1">
    <property type="nucleotide sequence ID" value="NZ_JACCAC010000001.1"/>
</dbReference>
<comment type="catalytic activity">
    <reaction evidence="1 8">
        <text>Release of an N-terminal amino acid, Xaa-|-Yaa-, in which Xaa is preferably Leu, but may be other amino acids including Pro although not Arg or Lys, and Yaa may be Pro. Amino acid amides and methyl esters are also readily hydrolyzed, but rates on arylamides are exceedingly low.</text>
        <dbReference type="EC" id="3.4.11.1"/>
    </reaction>
</comment>
<comment type="catalytic activity">
    <reaction evidence="2 8">
        <text>Release of an N-terminal amino acid, preferentially leucine, but not glutamic or aspartic acids.</text>
        <dbReference type="EC" id="3.4.11.10"/>
    </reaction>
</comment>
<dbReference type="GO" id="GO:0006508">
    <property type="term" value="P:proteolysis"/>
    <property type="evidence" value="ECO:0007669"/>
    <property type="project" value="UniProtKB-KW"/>
</dbReference>
<dbReference type="InterPro" id="IPR008283">
    <property type="entry name" value="Peptidase_M17_N"/>
</dbReference>
<name>A0A7Y9RYX8_9ACTN</name>
<keyword evidence="8" id="KW-0963">Cytoplasm</keyword>
<sequence length="532" mass="53877">MSTARSAPSGQPVLPDQVQPPTVELRADALVAAARASRAEVVAVPVLPGAAGEGEDGAAVLLGPGADELGELLGLDLLELAERQRATGAVGEVLSVPVAPTEAAALPALATLLLVGVGEAGPRDLRRAGAALARAVQDRDAVATTLGALAGSGGLEPLVAGTVLASFAFHWRSQGPEHRPVARVVLAGVPDAATRGDELDRAVAVARASWTARHLATVPSNLKNPPWLAAEAERAAAEAGLEFTVWDEQRLAAEGFGGIVGVGQASATPPRLVRLDYTPAGRGGKKAPRVVLVGKGITFDSGGLSLKPGDSMVSMKRDMTGGAVVIATMAALAAVGCPVRVTGLVAAAENAVSGNALRPGDVLRHYGGRTSEVTNTDAEGRLVMADALAYAVEQLDPAALVDVATLTGAVKVALGLRTGGLFADHDGLATALVAAGEAAGEPLWRLPLVADYEEKLASKVADADNAAGGAGAITAALFLQHFTGDVPWAHLDIASVGDSPDHRHEWTPGPTGFGVRALLGWLGSEDPLASVR</sequence>
<evidence type="ECO:0000256" key="6">
    <source>
        <dbReference type="ARBA" id="ARBA00022801"/>
    </source>
</evidence>
<dbReference type="GO" id="GO:0005737">
    <property type="term" value="C:cytoplasm"/>
    <property type="evidence" value="ECO:0007669"/>
    <property type="project" value="UniProtKB-SubCell"/>
</dbReference>
<proteinExistence type="inferred from homology"/>
<feature type="binding site" evidence="8">
    <location>
        <position position="300"/>
    </location>
    <ligand>
        <name>Mn(2+)</name>
        <dbReference type="ChEBI" id="CHEBI:29035"/>
        <label>1</label>
    </ligand>
</feature>
<evidence type="ECO:0000256" key="1">
    <source>
        <dbReference type="ARBA" id="ARBA00000135"/>
    </source>
</evidence>
<evidence type="ECO:0000313" key="11">
    <source>
        <dbReference type="Proteomes" id="UP000544110"/>
    </source>
</evidence>
<dbReference type="GO" id="GO:0030145">
    <property type="term" value="F:manganese ion binding"/>
    <property type="evidence" value="ECO:0007669"/>
    <property type="project" value="UniProtKB-UniRule"/>
</dbReference>
<dbReference type="PROSITE" id="PS00631">
    <property type="entry name" value="CYTOSOL_AP"/>
    <property type="match status" value="1"/>
</dbReference>
<feature type="binding site" evidence="8">
    <location>
        <position position="300"/>
    </location>
    <ligand>
        <name>Mn(2+)</name>
        <dbReference type="ChEBI" id="CHEBI:29035"/>
        <label>2</label>
    </ligand>
</feature>
<dbReference type="EMBL" id="JACCAC010000001">
    <property type="protein sequence ID" value="NYG56679.1"/>
    <property type="molecule type" value="Genomic_DNA"/>
</dbReference>
<reference evidence="10 11" key="1">
    <citation type="submission" date="2020-07" db="EMBL/GenBank/DDBJ databases">
        <title>Sequencing the genomes of 1000 actinobacteria strains.</title>
        <authorList>
            <person name="Klenk H.-P."/>
        </authorList>
    </citation>
    <scope>NUCLEOTIDE SEQUENCE [LARGE SCALE GENOMIC DNA]</scope>
    <source>
        <strain evidence="10 11">DSM 24552</strain>
    </source>
</reference>
<protein>
    <recommendedName>
        <fullName evidence="8">Probable cytosol aminopeptidase</fullName>
        <ecNumber evidence="8">3.4.11.1</ecNumber>
    </recommendedName>
    <alternativeName>
        <fullName evidence="8">Leucine aminopeptidase</fullName>
        <shortName evidence="8">LAP</shortName>
        <ecNumber evidence="8">3.4.11.10</ecNumber>
    </alternativeName>
    <alternativeName>
        <fullName evidence="8">Leucyl aminopeptidase</fullName>
    </alternativeName>
</protein>
<dbReference type="Proteomes" id="UP000544110">
    <property type="component" value="Unassembled WGS sequence"/>
</dbReference>
<comment type="similarity">
    <text evidence="3 8">Belongs to the peptidase M17 family.</text>
</comment>
<dbReference type="InterPro" id="IPR023042">
    <property type="entry name" value="Peptidase_M17_leu_NH2_pept"/>
</dbReference>
<dbReference type="HAMAP" id="MF_00181">
    <property type="entry name" value="Cytosol_peptidase_M17"/>
    <property type="match status" value="1"/>
</dbReference>
<dbReference type="InterPro" id="IPR000819">
    <property type="entry name" value="Peptidase_M17_C"/>
</dbReference>
<evidence type="ECO:0000256" key="3">
    <source>
        <dbReference type="ARBA" id="ARBA00009528"/>
    </source>
</evidence>
<feature type="binding site" evidence="8">
    <location>
        <position position="377"/>
    </location>
    <ligand>
        <name>Mn(2+)</name>
        <dbReference type="ChEBI" id="CHEBI:29035"/>
        <label>1</label>
    </ligand>
</feature>
<comment type="caution">
    <text evidence="10">The sequence shown here is derived from an EMBL/GenBank/DDBJ whole genome shotgun (WGS) entry which is preliminary data.</text>
</comment>
<dbReference type="CDD" id="cd00433">
    <property type="entry name" value="Peptidase_M17"/>
    <property type="match status" value="1"/>
</dbReference>
<comment type="subcellular location">
    <subcellularLocation>
        <location evidence="8">Cytoplasm</location>
    </subcellularLocation>
</comment>
<dbReference type="Pfam" id="PF00883">
    <property type="entry name" value="Peptidase_M17"/>
    <property type="match status" value="1"/>
</dbReference>
<dbReference type="GO" id="GO:0070006">
    <property type="term" value="F:metalloaminopeptidase activity"/>
    <property type="evidence" value="ECO:0007669"/>
    <property type="project" value="InterPro"/>
</dbReference>